<dbReference type="AlphaFoldDB" id="A0A3M7QHM3"/>
<feature type="compositionally biased region" description="Polar residues" evidence="1">
    <location>
        <begin position="141"/>
        <end position="157"/>
    </location>
</feature>
<protein>
    <submittedName>
        <fullName evidence="2">Uncharacterized protein</fullName>
    </submittedName>
</protein>
<evidence type="ECO:0000313" key="2">
    <source>
        <dbReference type="EMBL" id="RNA10531.1"/>
    </source>
</evidence>
<comment type="caution">
    <text evidence="2">The sequence shown here is derived from an EMBL/GenBank/DDBJ whole genome shotgun (WGS) entry which is preliminary data.</text>
</comment>
<organism evidence="2 3">
    <name type="scientific">Brachionus plicatilis</name>
    <name type="common">Marine rotifer</name>
    <name type="synonym">Brachionus muelleri</name>
    <dbReference type="NCBI Taxonomy" id="10195"/>
    <lineage>
        <taxon>Eukaryota</taxon>
        <taxon>Metazoa</taxon>
        <taxon>Spiralia</taxon>
        <taxon>Gnathifera</taxon>
        <taxon>Rotifera</taxon>
        <taxon>Eurotatoria</taxon>
        <taxon>Monogononta</taxon>
        <taxon>Pseudotrocha</taxon>
        <taxon>Ploima</taxon>
        <taxon>Brachionidae</taxon>
        <taxon>Brachionus</taxon>
    </lineage>
</organism>
<evidence type="ECO:0000313" key="3">
    <source>
        <dbReference type="Proteomes" id="UP000276133"/>
    </source>
</evidence>
<accession>A0A3M7QHM3</accession>
<name>A0A3M7QHM3_BRAPC</name>
<dbReference type="Proteomes" id="UP000276133">
    <property type="component" value="Unassembled WGS sequence"/>
</dbReference>
<dbReference type="EMBL" id="REGN01006166">
    <property type="protein sequence ID" value="RNA10531.1"/>
    <property type="molecule type" value="Genomic_DNA"/>
</dbReference>
<keyword evidence="3" id="KW-1185">Reference proteome</keyword>
<feature type="compositionally biased region" description="Low complexity" evidence="1">
    <location>
        <begin position="162"/>
        <end position="180"/>
    </location>
</feature>
<dbReference type="OrthoDB" id="6613779at2759"/>
<evidence type="ECO:0000256" key="1">
    <source>
        <dbReference type="SAM" id="MobiDB-lite"/>
    </source>
</evidence>
<proteinExistence type="predicted"/>
<feature type="compositionally biased region" description="Acidic residues" evidence="1">
    <location>
        <begin position="125"/>
        <end position="136"/>
    </location>
</feature>
<gene>
    <name evidence="2" type="ORF">BpHYR1_002382</name>
</gene>
<feature type="non-terminal residue" evidence="2">
    <location>
        <position position="1"/>
    </location>
</feature>
<feature type="region of interest" description="Disordered" evidence="1">
    <location>
        <begin position="125"/>
        <end position="180"/>
    </location>
</feature>
<reference evidence="2 3" key="1">
    <citation type="journal article" date="2018" name="Sci. Rep.">
        <title>Genomic signatures of local adaptation to the degree of environmental predictability in rotifers.</title>
        <authorList>
            <person name="Franch-Gras L."/>
            <person name="Hahn C."/>
            <person name="Garcia-Roger E.M."/>
            <person name="Carmona M.J."/>
            <person name="Serra M."/>
            <person name="Gomez A."/>
        </authorList>
    </citation>
    <scope>NUCLEOTIDE SEQUENCE [LARGE SCALE GENOMIC DNA]</scope>
    <source>
        <strain evidence="2">HYR1</strain>
    </source>
</reference>
<sequence>QRKYKAGIYFDHEGPRTNNNIESYHNKLKTNLNTDHPNIYSAIEALKTEENQVAFAYNGKIPVPYRRKLVVYIDASYTFRRQMLILGKLTVDEYIDMILAIMSEEEKKTKKCVAYLGDISDLDSEEEEEIYDDASDEDKSGNNNRPIVSQITQQLPQDLSDHSSNSSGNSSDNLPSISSFLISSGEHNNIIMEEN</sequence>